<dbReference type="Pfam" id="PF00581">
    <property type="entry name" value="Rhodanese"/>
    <property type="match status" value="1"/>
</dbReference>
<proteinExistence type="predicted"/>
<name>A0A1G2S5X9_9BACT</name>
<feature type="transmembrane region" description="Helical" evidence="1">
    <location>
        <begin position="138"/>
        <end position="162"/>
    </location>
</feature>
<dbReference type="Gene3D" id="3.40.250.10">
    <property type="entry name" value="Rhodanese-like domain"/>
    <property type="match status" value="1"/>
</dbReference>
<dbReference type="InterPro" id="IPR021309">
    <property type="entry name" value="YgaP-like_TM"/>
</dbReference>
<feature type="transmembrane region" description="Helical" evidence="1">
    <location>
        <begin position="114"/>
        <end position="132"/>
    </location>
</feature>
<dbReference type="InterPro" id="IPR036873">
    <property type="entry name" value="Rhodanese-like_dom_sf"/>
</dbReference>
<dbReference type="CDD" id="cd00158">
    <property type="entry name" value="RHOD"/>
    <property type="match status" value="1"/>
</dbReference>
<dbReference type="AlphaFoldDB" id="A0A1G2S5X9"/>
<feature type="domain" description="Rhodanese" evidence="2">
    <location>
        <begin position="16"/>
        <end position="103"/>
    </location>
</feature>
<dbReference type="Gene3D" id="6.10.140.1340">
    <property type="match status" value="1"/>
</dbReference>
<comment type="caution">
    <text evidence="3">The sequence shown here is derived from an EMBL/GenBank/DDBJ whole genome shotgun (WGS) entry which is preliminary data.</text>
</comment>
<keyword evidence="1" id="KW-0472">Membrane</keyword>
<dbReference type="PANTHER" id="PTHR43031">
    <property type="entry name" value="FAD-DEPENDENT OXIDOREDUCTASE"/>
    <property type="match status" value="1"/>
</dbReference>
<dbReference type="EMBL" id="MHUT01000018">
    <property type="protein sequence ID" value="OHA80503.1"/>
    <property type="molecule type" value="Genomic_DNA"/>
</dbReference>
<evidence type="ECO:0000313" key="4">
    <source>
        <dbReference type="Proteomes" id="UP000179118"/>
    </source>
</evidence>
<dbReference type="SMART" id="SM00450">
    <property type="entry name" value="RHOD"/>
    <property type="match status" value="1"/>
</dbReference>
<keyword evidence="1" id="KW-0812">Transmembrane</keyword>
<dbReference type="Proteomes" id="UP000179118">
    <property type="component" value="Unassembled WGS sequence"/>
</dbReference>
<accession>A0A1G2S5X9</accession>
<organism evidence="3 4">
    <name type="scientific">Candidatus Yonathbacteria bacterium RIFCSPHIGHO2_02_FULL_44_14</name>
    <dbReference type="NCBI Taxonomy" id="1802724"/>
    <lineage>
        <taxon>Bacteria</taxon>
        <taxon>Candidatus Yonathiibacteriota</taxon>
    </lineage>
</organism>
<protein>
    <recommendedName>
        <fullName evidence="2">Rhodanese domain-containing protein</fullName>
    </recommendedName>
</protein>
<reference evidence="3 4" key="1">
    <citation type="journal article" date="2016" name="Nat. Commun.">
        <title>Thousands of microbial genomes shed light on interconnected biogeochemical processes in an aquifer system.</title>
        <authorList>
            <person name="Anantharaman K."/>
            <person name="Brown C.T."/>
            <person name="Hug L.A."/>
            <person name="Sharon I."/>
            <person name="Castelle C.J."/>
            <person name="Probst A.J."/>
            <person name="Thomas B.C."/>
            <person name="Singh A."/>
            <person name="Wilkins M.J."/>
            <person name="Karaoz U."/>
            <person name="Brodie E.L."/>
            <person name="Williams K.H."/>
            <person name="Hubbard S.S."/>
            <person name="Banfield J.F."/>
        </authorList>
    </citation>
    <scope>NUCLEOTIDE SEQUENCE [LARGE SCALE GENOMIC DNA]</scope>
</reference>
<dbReference type="PANTHER" id="PTHR43031:SF17">
    <property type="entry name" value="SULFURTRANSFERASE YTWF-RELATED"/>
    <property type="match status" value="1"/>
</dbReference>
<gene>
    <name evidence="3" type="ORF">A3D51_00235</name>
</gene>
<dbReference type="Pfam" id="PF11127">
    <property type="entry name" value="YgaP-like_TM"/>
    <property type="match status" value="1"/>
</dbReference>
<dbReference type="InterPro" id="IPR001763">
    <property type="entry name" value="Rhodanese-like_dom"/>
</dbReference>
<dbReference type="InterPro" id="IPR050229">
    <property type="entry name" value="GlpE_sulfurtransferase"/>
</dbReference>
<evidence type="ECO:0000259" key="2">
    <source>
        <dbReference type="PROSITE" id="PS50206"/>
    </source>
</evidence>
<keyword evidence="1" id="KW-1133">Transmembrane helix</keyword>
<sequence length="169" mass="18516">MENISSKKLNELLHDDDHDEILVDVREPAEYKDRAIPEAENIPAGEIGSAVDQLKKYGTVYVHCASGMRSKKVCEILESQGVHVVNLEGGLSAWQHSGLAVKGNGNRLPIIRQVMLVAGLLILLGVLFAYFVHPYWVILSALVGAGLTFSGATGYCLLAYLLELMPWNK</sequence>
<dbReference type="SUPFAM" id="SSF52821">
    <property type="entry name" value="Rhodanese/Cell cycle control phosphatase"/>
    <property type="match status" value="1"/>
</dbReference>
<evidence type="ECO:0000256" key="1">
    <source>
        <dbReference type="SAM" id="Phobius"/>
    </source>
</evidence>
<dbReference type="PROSITE" id="PS50206">
    <property type="entry name" value="RHODANESE_3"/>
    <property type="match status" value="1"/>
</dbReference>
<evidence type="ECO:0000313" key="3">
    <source>
        <dbReference type="EMBL" id="OHA80503.1"/>
    </source>
</evidence>